<keyword evidence="3" id="KW-1185">Reference proteome</keyword>
<reference evidence="2 3" key="1">
    <citation type="submission" date="2017-03" db="EMBL/GenBank/DDBJ databases">
        <title>Isolation of Levoglucosan Utilizing Bacteria.</title>
        <authorList>
            <person name="Arya A.S."/>
        </authorList>
    </citation>
    <scope>NUCLEOTIDE SEQUENCE [LARGE SCALE GENOMIC DNA]</scope>
    <source>
        <strain evidence="2 3">MEC069</strain>
    </source>
</reference>
<sequence>MFFNSSKRLQKRYGELRIYTTEIQFMPDGSPGTIYLFLTEHNTEIEVHIEKIQKWTRKRSQNESMAVVQSTDGLPLLLVLDNNRGNHYVYCTHDVYNQLVSAHLSRAATGVRETAPTLEKTYGEAAPSAAVSSHSPTHHKILFIDSYILTRRPELLEAWVMNNEIVISPYYDMEIGPYVSGLMEQNRIISIVENLAARYPGRLSISMYADTNSRNLGVDLSNEQDYLLLLATQQNVTLSQITIVTASVELSRKAAIQGLAVYNPLEDIQRSALTATDLVRDQLEREQAQLAPSRPPDGADTLPPRSSRHSKKKGQSQQRSVTASFFNWFF</sequence>
<protein>
    <submittedName>
        <fullName evidence="2">Uncharacterized protein</fullName>
    </submittedName>
</protein>
<dbReference type="RefSeq" id="WP_134755493.1">
    <property type="nucleotide sequence ID" value="NZ_MYFO02000003.1"/>
</dbReference>
<dbReference type="OrthoDB" id="10002358at2"/>
<feature type="region of interest" description="Disordered" evidence="1">
    <location>
        <begin position="287"/>
        <end position="319"/>
    </location>
</feature>
<accession>A0A4Y8PVG6</accession>
<gene>
    <name evidence="2" type="ORF">B5M42_18460</name>
</gene>
<dbReference type="EMBL" id="MYFO01000029">
    <property type="protein sequence ID" value="TFE85030.1"/>
    <property type="molecule type" value="Genomic_DNA"/>
</dbReference>
<evidence type="ECO:0000313" key="2">
    <source>
        <dbReference type="EMBL" id="TFE85030.1"/>
    </source>
</evidence>
<name>A0A4Y8PVG6_9BACL</name>
<organism evidence="2 3">
    <name type="scientific">Paenibacillus athensensis</name>
    <dbReference type="NCBI Taxonomy" id="1967502"/>
    <lineage>
        <taxon>Bacteria</taxon>
        <taxon>Bacillati</taxon>
        <taxon>Bacillota</taxon>
        <taxon>Bacilli</taxon>
        <taxon>Bacillales</taxon>
        <taxon>Paenibacillaceae</taxon>
        <taxon>Paenibacillus</taxon>
    </lineage>
</organism>
<evidence type="ECO:0000256" key="1">
    <source>
        <dbReference type="SAM" id="MobiDB-lite"/>
    </source>
</evidence>
<evidence type="ECO:0000313" key="3">
    <source>
        <dbReference type="Proteomes" id="UP000298246"/>
    </source>
</evidence>
<proteinExistence type="predicted"/>
<dbReference type="Proteomes" id="UP000298246">
    <property type="component" value="Unassembled WGS sequence"/>
</dbReference>
<comment type="caution">
    <text evidence="2">The sequence shown here is derived from an EMBL/GenBank/DDBJ whole genome shotgun (WGS) entry which is preliminary data.</text>
</comment>
<dbReference type="AlphaFoldDB" id="A0A4Y8PVG6"/>